<dbReference type="InterPro" id="IPR046357">
    <property type="entry name" value="PPIase_dom_sf"/>
</dbReference>
<feature type="domain" description="PpiC" evidence="10">
    <location>
        <begin position="162"/>
        <end position="252"/>
    </location>
</feature>
<dbReference type="EC" id="5.2.1.8" evidence="3"/>
<keyword evidence="12" id="KW-1185">Reference proteome</keyword>
<comment type="similarity">
    <text evidence="2">Belongs to the PpiC/parvulin rotamase family.</text>
</comment>
<accession>A0A6L8W222</accession>
<dbReference type="AlphaFoldDB" id="A0A6L8W222"/>
<evidence type="ECO:0000313" key="12">
    <source>
        <dbReference type="Proteomes" id="UP000476030"/>
    </source>
</evidence>
<comment type="caution">
    <text evidence="11">The sequence shown here is derived from an EMBL/GenBank/DDBJ whole genome shotgun (WGS) entry which is preliminary data.</text>
</comment>
<dbReference type="RefSeq" id="WP_161313520.1">
    <property type="nucleotide sequence ID" value="NZ_WTUW01000001.1"/>
</dbReference>
<name>A0A6L8W222_9PROT</name>
<evidence type="ECO:0000256" key="7">
    <source>
        <dbReference type="ARBA" id="ARBA00031484"/>
    </source>
</evidence>
<keyword evidence="5 8" id="KW-0697">Rotamase</keyword>
<feature type="compositionally biased region" description="Basic and acidic residues" evidence="9">
    <location>
        <begin position="302"/>
        <end position="317"/>
    </location>
</feature>
<protein>
    <recommendedName>
        <fullName evidence="4">Parvulin-like PPIase</fullName>
        <ecNumber evidence="3">5.2.1.8</ecNumber>
    </recommendedName>
    <alternativeName>
        <fullName evidence="6">Peptidyl-prolyl cis-trans isomerase plp</fullName>
    </alternativeName>
    <alternativeName>
        <fullName evidence="7">Rotamase plp</fullName>
    </alternativeName>
</protein>
<evidence type="ECO:0000256" key="9">
    <source>
        <dbReference type="SAM" id="MobiDB-lite"/>
    </source>
</evidence>
<evidence type="ECO:0000256" key="4">
    <source>
        <dbReference type="ARBA" id="ARBA00018370"/>
    </source>
</evidence>
<dbReference type="PANTHER" id="PTHR47245:SF2">
    <property type="entry name" value="PEPTIDYL-PROLYL CIS-TRANS ISOMERASE HP_0175-RELATED"/>
    <property type="match status" value="1"/>
</dbReference>
<evidence type="ECO:0000256" key="6">
    <source>
        <dbReference type="ARBA" id="ARBA00030642"/>
    </source>
</evidence>
<dbReference type="Gene3D" id="1.10.8.1040">
    <property type="match status" value="1"/>
</dbReference>
<proteinExistence type="inferred from homology"/>
<evidence type="ECO:0000256" key="5">
    <source>
        <dbReference type="ARBA" id="ARBA00023110"/>
    </source>
</evidence>
<dbReference type="GO" id="GO:0003755">
    <property type="term" value="F:peptidyl-prolyl cis-trans isomerase activity"/>
    <property type="evidence" value="ECO:0007669"/>
    <property type="project" value="UniProtKB-KW"/>
</dbReference>
<keyword evidence="8 11" id="KW-0413">Isomerase</keyword>
<evidence type="ECO:0000256" key="3">
    <source>
        <dbReference type="ARBA" id="ARBA00013194"/>
    </source>
</evidence>
<dbReference type="PROSITE" id="PS01096">
    <property type="entry name" value="PPIC_PPIASE_1"/>
    <property type="match status" value="1"/>
</dbReference>
<evidence type="ECO:0000256" key="8">
    <source>
        <dbReference type="PROSITE-ProRule" id="PRU00278"/>
    </source>
</evidence>
<dbReference type="PANTHER" id="PTHR47245">
    <property type="entry name" value="PEPTIDYLPROLYL ISOMERASE"/>
    <property type="match status" value="1"/>
</dbReference>
<dbReference type="PROSITE" id="PS50198">
    <property type="entry name" value="PPIC_PPIASE_2"/>
    <property type="match status" value="1"/>
</dbReference>
<dbReference type="InterPro" id="IPR023058">
    <property type="entry name" value="PPIase_PpiC_CS"/>
</dbReference>
<dbReference type="EMBL" id="WTUW01000001">
    <property type="protein sequence ID" value="MZR29026.1"/>
    <property type="molecule type" value="Genomic_DNA"/>
</dbReference>
<dbReference type="Gene3D" id="3.10.50.40">
    <property type="match status" value="1"/>
</dbReference>
<comment type="catalytic activity">
    <reaction evidence="1">
        <text>[protein]-peptidylproline (omega=180) = [protein]-peptidylproline (omega=0)</text>
        <dbReference type="Rhea" id="RHEA:16237"/>
        <dbReference type="Rhea" id="RHEA-COMP:10747"/>
        <dbReference type="Rhea" id="RHEA-COMP:10748"/>
        <dbReference type="ChEBI" id="CHEBI:83833"/>
        <dbReference type="ChEBI" id="CHEBI:83834"/>
        <dbReference type="EC" id="5.2.1.8"/>
    </reaction>
</comment>
<dbReference type="SUPFAM" id="SSF54534">
    <property type="entry name" value="FKBP-like"/>
    <property type="match status" value="1"/>
</dbReference>
<dbReference type="Pfam" id="PF13616">
    <property type="entry name" value="Rotamase_3"/>
    <property type="match status" value="1"/>
</dbReference>
<evidence type="ECO:0000256" key="2">
    <source>
        <dbReference type="ARBA" id="ARBA00007656"/>
    </source>
</evidence>
<evidence type="ECO:0000256" key="1">
    <source>
        <dbReference type="ARBA" id="ARBA00000971"/>
    </source>
</evidence>
<dbReference type="InterPro" id="IPR000297">
    <property type="entry name" value="PPIase_PpiC"/>
</dbReference>
<evidence type="ECO:0000259" key="10">
    <source>
        <dbReference type="PROSITE" id="PS50198"/>
    </source>
</evidence>
<dbReference type="Proteomes" id="UP000476030">
    <property type="component" value="Unassembled WGS sequence"/>
</dbReference>
<sequence length="317" mass="35304">MKSLHYFSLALVGALCLAIGYYVGTQDGSLTDMNSVVSEDVVKETGESTAVVEGEVLATVNGKEITDSDIQTLYASLPPQYRQAPFEFIKDQLLQQLISMEVISQAAQTENMADRKEFQDRLNTVRTQLMQEFYIKTKMDELVTEELLKEEYEKSVADFKPEEELHARHILLKTEQEANDVIKLLDDGGDFEELAKEYSTGPSGPNGGDLGYFTKGSMVPEFSTAAFDMNVGDYSKTPVKTQFGYHVIKAEDKRNTEAPSFEEKEAELRAQVSSSVIDTLLEELKADASIVLMTPAEDEKAEDANKENADDEKAKTE</sequence>
<reference evidence="11 12" key="1">
    <citation type="submission" date="2019-12" db="EMBL/GenBank/DDBJ databases">
        <title>Snethiella sp. nov. sp. isolated from sea sand.</title>
        <authorList>
            <person name="Kim J."/>
            <person name="Jeong S.E."/>
            <person name="Jung H.S."/>
            <person name="Jeon C.O."/>
        </authorList>
    </citation>
    <scope>NUCLEOTIDE SEQUENCE [LARGE SCALE GENOMIC DNA]</scope>
    <source>
        <strain evidence="11 12">DP05</strain>
    </source>
</reference>
<evidence type="ECO:0000313" key="11">
    <source>
        <dbReference type="EMBL" id="MZR29026.1"/>
    </source>
</evidence>
<gene>
    <name evidence="11" type="ORF">GQE98_00110</name>
</gene>
<feature type="region of interest" description="Disordered" evidence="9">
    <location>
        <begin position="295"/>
        <end position="317"/>
    </location>
</feature>
<organism evidence="11 12">
    <name type="scientific">Sneathiella litorea</name>
    <dbReference type="NCBI Taxonomy" id="2606216"/>
    <lineage>
        <taxon>Bacteria</taxon>
        <taxon>Pseudomonadati</taxon>
        <taxon>Pseudomonadota</taxon>
        <taxon>Alphaproteobacteria</taxon>
        <taxon>Sneathiellales</taxon>
        <taxon>Sneathiellaceae</taxon>
        <taxon>Sneathiella</taxon>
    </lineage>
</organism>
<dbReference type="InterPro" id="IPR050245">
    <property type="entry name" value="PrsA_foldase"/>
</dbReference>